<dbReference type="AlphaFoldDB" id="C5P812"/>
<keyword evidence="2" id="KW-0812">Transmembrane</keyword>
<sequence length="478" mass="51718">MPSRSQSSGVLLTLAAISASLLATGASAETVLGAYIFSRHGDRTSKSTPPTVLTDLGYSQVYVTGQYYRERYLSNSSGSRIKGINPDIITPGQLAAFAPADEVLQNSATAFFQGLYPPVGNVAKSTLRNGTDIEAPMNGYQLMAIEQTFAGGNSEKLAWLQGASKCHNAKVSSNNYFISEPYRELLGSTTDFYKSLAPMVKNTFSQDQITYKNAYIIFDLLNVASIHNSSDNFPSSELLTDSTYSRLLELANIHEFNLAYNESEPIRAVSGSVLAGEILTAFKDLIYSKGEATKLNVQFGAYATFLSFFGLTELSKAYNDFNGIPDYASAMAFELVTDSSSSSFPDPSDISVRFLFNNGSIPYGSKPSEFALFNQPKTVLPWSEFSALMEKISLSSKKEWCKACGSTSGECAPNRLGAEPVITQDRDLSTTQAGVVGAMITMGAILAAQALFMLIGGFRFVRKSKVVQVNEVAEKNVV</sequence>
<dbReference type="SUPFAM" id="SSF53254">
    <property type="entry name" value="Phosphoglycerate mutase-like"/>
    <property type="match status" value="1"/>
</dbReference>
<dbReference type="EMBL" id="ACFW01000025">
    <property type="protein sequence ID" value="EER27562.1"/>
    <property type="molecule type" value="Genomic_DNA"/>
</dbReference>
<dbReference type="Pfam" id="PF00328">
    <property type="entry name" value="His_Phos_2"/>
    <property type="match status" value="1"/>
</dbReference>
<evidence type="ECO:0000313" key="5">
    <source>
        <dbReference type="Proteomes" id="UP000009084"/>
    </source>
</evidence>
<protein>
    <submittedName>
        <fullName evidence="4">Histidine acid phosphatase family protein</fullName>
    </submittedName>
</protein>
<evidence type="ECO:0000256" key="2">
    <source>
        <dbReference type="SAM" id="Phobius"/>
    </source>
</evidence>
<evidence type="ECO:0000313" key="4">
    <source>
        <dbReference type="EMBL" id="EER27562.1"/>
    </source>
</evidence>
<dbReference type="PANTHER" id="PTHR11567:SF142">
    <property type="entry name" value="PHOSPHOGLYCERATE MUTASE-LIKE PROTEIN"/>
    <property type="match status" value="1"/>
</dbReference>
<keyword evidence="2" id="KW-0472">Membrane</keyword>
<proteinExistence type="inferred from homology"/>
<comment type="caution">
    <text evidence="4">The sequence shown here is derived from an EMBL/GenBank/DDBJ whole genome shotgun (WGS) entry which is preliminary data.</text>
</comment>
<keyword evidence="3" id="KW-0732">Signal</keyword>
<gene>
    <name evidence="4" type="ORF">CPC735_028980</name>
</gene>
<dbReference type="GO" id="GO:0016791">
    <property type="term" value="F:phosphatase activity"/>
    <property type="evidence" value="ECO:0007669"/>
    <property type="project" value="TreeGrafter"/>
</dbReference>
<organism evidence="4 5">
    <name type="scientific">Coccidioides posadasii (strain C735)</name>
    <name type="common">Valley fever fungus</name>
    <dbReference type="NCBI Taxonomy" id="222929"/>
    <lineage>
        <taxon>Eukaryota</taxon>
        <taxon>Fungi</taxon>
        <taxon>Dikarya</taxon>
        <taxon>Ascomycota</taxon>
        <taxon>Pezizomycotina</taxon>
        <taxon>Eurotiomycetes</taxon>
        <taxon>Eurotiomycetidae</taxon>
        <taxon>Onygenales</taxon>
        <taxon>Onygenaceae</taxon>
        <taxon>Coccidioides</taxon>
    </lineage>
</organism>
<reference evidence="4 5" key="1">
    <citation type="journal article" date="2009" name="Genome Res.">
        <title>Comparative genomic analyses of the human fungal pathogens Coccidioides and their relatives.</title>
        <authorList>
            <person name="Sharpton T.J."/>
            <person name="Stajich J.E."/>
            <person name="Rounsley S.D."/>
            <person name="Gardner M.J."/>
            <person name="Wortman J.R."/>
            <person name="Jordar V.S."/>
            <person name="Maiti R."/>
            <person name="Kodira C.D."/>
            <person name="Neafsey D.E."/>
            <person name="Zeng Q."/>
            <person name="Hung C.-Y."/>
            <person name="McMahan C."/>
            <person name="Muszewska A."/>
            <person name="Grynberg M."/>
            <person name="Mandel M.A."/>
            <person name="Kellner E.M."/>
            <person name="Barker B.M."/>
            <person name="Galgiani J.N."/>
            <person name="Orbach M.J."/>
            <person name="Kirkland T.N."/>
            <person name="Cole G.T."/>
            <person name="Henn M.R."/>
            <person name="Birren B.W."/>
            <person name="Taylor J.W."/>
        </authorList>
    </citation>
    <scope>NUCLEOTIDE SEQUENCE [LARGE SCALE GENOMIC DNA]</scope>
    <source>
        <strain evidence="5">C735</strain>
    </source>
</reference>
<accession>C5P812</accession>
<comment type="similarity">
    <text evidence="1">Belongs to the histidine acid phosphatase family.</text>
</comment>
<feature type="transmembrane region" description="Helical" evidence="2">
    <location>
        <begin position="433"/>
        <end position="455"/>
    </location>
</feature>
<evidence type="ECO:0000256" key="3">
    <source>
        <dbReference type="SAM" id="SignalP"/>
    </source>
</evidence>
<feature type="signal peptide" evidence="3">
    <location>
        <begin position="1"/>
        <end position="28"/>
    </location>
</feature>
<dbReference type="InterPro" id="IPR029033">
    <property type="entry name" value="His_PPase_superfam"/>
</dbReference>
<dbReference type="VEuPathDB" id="FungiDB:CPC735_028980"/>
<dbReference type="OrthoDB" id="258392at2759"/>
<dbReference type="Gene3D" id="3.40.50.1240">
    <property type="entry name" value="Phosphoglycerate mutase-like"/>
    <property type="match status" value="1"/>
</dbReference>
<dbReference type="Proteomes" id="UP000009084">
    <property type="component" value="Unassembled WGS sequence"/>
</dbReference>
<evidence type="ECO:0000256" key="1">
    <source>
        <dbReference type="ARBA" id="ARBA00005375"/>
    </source>
</evidence>
<dbReference type="InterPro" id="IPR000560">
    <property type="entry name" value="His_Pase_clade-2"/>
</dbReference>
<name>C5P812_COCP7</name>
<dbReference type="HOGENOM" id="CLU_023111_1_0_1"/>
<keyword evidence="2" id="KW-1133">Transmembrane helix</keyword>
<feature type="chain" id="PRO_5002956333" evidence="3">
    <location>
        <begin position="29"/>
        <end position="478"/>
    </location>
</feature>
<dbReference type="PANTHER" id="PTHR11567">
    <property type="entry name" value="ACID PHOSPHATASE-RELATED"/>
    <property type="match status" value="1"/>
</dbReference>
<dbReference type="InterPro" id="IPR050645">
    <property type="entry name" value="Histidine_acid_phosphatase"/>
</dbReference>